<dbReference type="EMBL" id="FNRJ01000002">
    <property type="protein sequence ID" value="SEA29132.1"/>
    <property type="molecule type" value="Genomic_DNA"/>
</dbReference>
<reference evidence="2" key="1">
    <citation type="submission" date="2016-10" db="EMBL/GenBank/DDBJ databases">
        <authorList>
            <person name="Varghese N."/>
            <person name="Submissions S."/>
        </authorList>
    </citation>
    <scope>NUCLEOTIDE SEQUENCE [LARGE SCALE GENOMIC DNA]</scope>
    <source>
        <strain evidence="2">DSM 11526</strain>
    </source>
</reference>
<dbReference type="STRING" id="1122198.SAMN02745729_102222"/>
<name>A0A1H4A0V2_9GAMM</name>
<sequence>MNAGYKTFTVSHDWSGWEATLRIQQDSETLDTLREMLLFRGGGQEMIEDCEGDVQEAWLLLFAQTAIIESIEWNVHGVRSQFQQREGWVPLDGTCGIELTGCDEMTFESEDFKVKVNESKEATPC</sequence>
<accession>A0A1H4A0V2</accession>
<keyword evidence="2" id="KW-1185">Reference proteome</keyword>
<gene>
    <name evidence="1" type="ORF">SAMN02745729_102222</name>
</gene>
<dbReference type="Proteomes" id="UP000242469">
    <property type="component" value="Unassembled WGS sequence"/>
</dbReference>
<protein>
    <submittedName>
        <fullName evidence="1">Uncharacterized protein</fullName>
    </submittedName>
</protein>
<evidence type="ECO:0000313" key="2">
    <source>
        <dbReference type="Proteomes" id="UP000242469"/>
    </source>
</evidence>
<proteinExistence type="predicted"/>
<dbReference type="OrthoDB" id="6691880at2"/>
<dbReference type="InterPro" id="IPR024252">
    <property type="entry name" value="DUF2528"/>
</dbReference>
<evidence type="ECO:0000313" key="1">
    <source>
        <dbReference type="EMBL" id="SEA29132.1"/>
    </source>
</evidence>
<dbReference type="RefSeq" id="WP_091823525.1">
    <property type="nucleotide sequence ID" value="NZ_FNRJ01000002.1"/>
</dbReference>
<dbReference type="AlphaFoldDB" id="A0A1H4A0V2"/>
<dbReference type="Pfam" id="PF10800">
    <property type="entry name" value="DUF2528"/>
    <property type="match status" value="1"/>
</dbReference>
<organism evidence="1 2">
    <name type="scientific">Marinobacterium iners DSM 11526</name>
    <dbReference type="NCBI Taxonomy" id="1122198"/>
    <lineage>
        <taxon>Bacteria</taxon>
        <taxon>Pseudomonadati</taxon>
        <taxon>Pseudomonadota</taxon>
        <taxon>Gammaproteobacteria</taxon>
        <taxon>Oceanospirillales</taxon>
        <taxon>Oceanospirillaceae</taxon>
        <taxon>Marinobacterium</taxon>
    </lineage>
</organism>